<dbReference type="Gene3D" id="3.30.260.10">
    <property type="entry name" value="TCP-1-like chaperonin intermediate domain"/>
    <property type="match status" value="1"/>
</dbReference>
<dbReference type="FunFam" id="3.50.7.10:FF:000001">
    <property type="entry name" value="60 kDa chaperonin"/>
    <property type="match status" value="1"/>
</dbReference>
<dbReference type="NCBIfam" id="NF000592">
    <property type="entry name" value="PRK00013.1"/>
    <property type="match status" value="1"/>
</dbReference>
<dbReference type="EMBL" id="KU595535">
    <property type="protein sequence ID" value="AQM32701.1"/>
    <property type="molecule type" value="Genomic_DNA"/>
</dbReference>
<dbReference type="InterPro" id="IPR027409">
    <property type="entry name" value="GroEL-like_apical_dom_sf"/>
</dbReference>
<keyword evidence="3" id="KW-0547">Nucleotide-binding</keyword>
<dbReference type="Gene3D" id="1.10.560.10">
    <property type="entry name" value="GroEL-like equatorial domain"/>
    <property type="match status" value="1"/>
</dbReference>
<dbReference type="PANTHER" id="PTHR45633">
    <property type="entry name" value="60 KDA HEAT SHOCK PROTEIN, MITOCHONDRIAL"/>
    <property type="match status" value="1"/>
</dbReference>
<evidence type="ECO:0000256" key="5">
    <source>
        <dbReference type="ARBA" id="ARBA00023186"/>
    </source>
</evidence>
<dbReference type="SUPFAM" id="SSF48592">
    <property type="entry name" value="GroEL equatorial domain-like"/>
    <property type="match status" value="1"/>
</dbReference>
<evidence type="ECO:0000256" key="2">
    <source>
        <dbReference type="ARBA" id="ARBA00008020"/>
    </source>
</evidence>
<accession>A0A240F7C8</accession>
<dbReference type="GO" id="GO:0140662">
    <property type="term" value="F:ATP-dependent protein folding chaperone"/>
    <property type="evidence" value="ECO:0007669"/>
    <property type="project" value="InterPro"/>
</dbReference>
<dbReference type="SUPFAM" id="SSF54849">
    <property type="entry name" value="GroEL-intermediate domain like"/>
    <property type="match status" value="2"/>
</dbReference>
<dbReference type="GO" id="GO:0042026">
    <property type="term" value="P:protein refolding"/>
    <property type="evidence" value="ECO:0007669"/>
    <property type="project" value="InterPro"/>
</dbReference>
<dbReference type="GO" id="GO:0005524">
    <property type="term" value="F:ATP binding"/>
    <property type="evidence" value="ECO:0007669"/>
    <property type="project" value="UniProtKB-KW"/>
</dbReference>
<comment type="similarity">
    <text evidence="1">Belongs to the chaperonin (HSP60) family.</text>
</comment>
<comment type="similarity">
    <text evidence="2">Belongs to the TCP-1 chaperonin family.</text>
</comment>
<dbReference type="Pfam" id="PF00118">
    <property type="entry name" value="Cpn60_TCP1"/>
    <property type="match status" value="2"/>
</dbReference>
<dbReference type="InterPro" id="IPR027410">
    <property type="entry name" value="TCP-1-like_intermed_sf"/>
</dbReference>
<keyword evidence="5" id="KW-0143">Chaperone</keyword>
<evidence type="ECO:0000256" key="4">
    <source>
        <dbReference type="ARBA" id="ARBA00022840"/>
    </source>
</evidence>
<dbReference type="InterPro" id="IPR027413">
    <property type="entry name" value="GROEL-like_equatorial_sf"/>
</dbReference>
<dbReference type="SUPFAM" id="SSF52029">
    <property type="entry name" value="GroEL apical domain-like"/>
    <property type="match status" value="1"/>
</dbReference>
<proteinExistence type="inferred from homology"/>
<evidence type="ECO:0000256" key="1">
    <source>
        <dbReference type="ARBA" id="ARBA00006607"/>
    </source>
</evidence>
<protein>
    <submittedName>
        <fullName evidence="6">Chaperonin GroEL</fullName>
    </submittedName>
</protein>
<dbReference type="InterPro" id="IPR002423">
    <property type="entry name" value="Cpn60/GroEL/TCP-1"/>
</dbReference>
<keyword evidence="4" id="KW-0067">ATP-binding</keyword>
<name>A0A240F7C8_9VIRU</name>
<dbReference type="InterPro" id="IPR017998">
    <property type="entry name" value="Chaperone_TCP-1"/>
</dbReference>
<dbReference type="InterPro" id="IPR001844">
    <property type="entry name" value="Cpn60/GroEL"/>
</dbReference>
<gene>
    <name evidence="6" type="primary">GroEL</name>
</gene>
<dbReference type="NCBIfam" id="NF009487">
    <property type="entry name" value="PRK12849.1"/>
    <property type="match status" value="1"/>
</dbReference>
<dbReference type="PRINTS" id="PR00304">
    <property type="entry name" value="TCOMPLEXTCP1"/>
</dbReference>
<evidence type="ECO:0000313" key="6">
    <source>
        <dbReference type="EMBL" id="AQM32701.1"/>
    </source>
</evidence>
<organism evidence="6">
    <name type="scientific">uncultured virus</name>
    <dbReference type="NCBI Taxonomy" id="340016"/>
    <lineage>
        <taxon>Viruses</taxon>
        <taxon>environmental samples</taxon>
    </lineage>
</organism>
<sequence>MVFSYSVDNVIYFSTVRGSTLSLSLSLSLSIGTFEIDIPTCTFASTMNEIPKDLHFDGKKLFRGIEQLSRTVKSTLGPSGQTVLIESPHHTHGITVTKDGVTVAKAVDLLDPVENLAVRMMKEAADRTASEAGDGTTTSIVLAEALVKGGLTAFDDANKTDGLRELTSLTRDVLAELDRRSRRLTKRHLKSVATISANNDKGIGNLIADVYAKVGKDGVVTVEKSMTSDTGFSVTHGLKLDRGYASELFINDQSRDECVLEGCHVMVCDGDVSNILAIENVLAPIIREGKKLLIVAPCSTHVINTLAANVVKKGLKVCVVPPPNFGYKQHELMQDLAVTVGATYFSERTGDDLSLISFDDLGYADRVVVSRSETIIVKDERADGVQTRIAELQEAYKLAKKKGDKEFINQRIAGLVGGVGVIEVGGHTDLEQKELYDRVDDAVCAVRAAMQDGVLPGGGVTLYNISRWLLDRKGPAAQVLREALCAPMDQIMANAGASYDYTMCDDGWGYDVKTGQYGDLIDMGIIDPTRVTKTALQNAVSVAVTILSTRAIITLARA</sequence>
<evidence type="ECO:0000256" key="3">
    <source>
        <dbReference type="ARBA" id="ARBA00022741"/>
    </source>
</evidence>
<reference evidence="6" key="1">
    <citation type="journal article" date="2017" name="ISME J.">
        <title>Novel chaperonins are prevalent in the virioplankton and demonstrate links to viral biology and ecology.</title>
        <authorList>
            <person name="Marine R.L."/>
            <person name="Nasko D.J."/>
            <person name="Wray J."/>
            <person name="Polson S.W."/>
            <person name="Wommack K.E."/>
        </authorList>
    </citation>
    <scope>NUCLEOTIDE SEQUENCE</scope>
</reference>
<dbReference type="Gene3D" id="3.50.7.10">
    <property type="entry name" value="GroEL"/>
    <property type="match status" value="1"/>
</dbReference>